<dbReference type="EMBL" id="QLTT01000006">
    <property type="protein sequence ID" value="RAS64192.1"/>
    <property type="molecule type" value="Genomic_DNA"/>
</dbReference>
<evidence type="ECO:0000313" key="2">
    <source>
        <dbReference type="EMBL" id="RAS64192.1"/>
    </source>
</evidence>
<name>A0ABX9E580_9PSEU</name>
<reference evidence="2 3" key="1">
    <citation type="submission" date="2018-06" db="EMBL/GenBank/DDBJ databases">
        <title>Genomic Encyclopedia of Type Strains, Phase IV (KMG-IV): sequencing the most valuable type-strain genomes for metagenomic binning, comparative biology and taxonomic classification.</title>
        <authorList>
            <person name="Goeker M."/>
        </authorList>
    </citation>
    <scope>NUCLEOTIDE SEQUENCE [LARGE SCALE GENOMIC DNA]</scope>
    <source>
        <strain evidence="2 3">DSM 45479</strain>
    </source>
</reference>
<evidence type="ECO:0000256" key="1">
    <source>
        <dbReference type="SAM" id="Phobius"/>
    </source>
</evidence>
<dbReference type="Proteomes" id="UP000248714">
    <property type="component" value="Unassembled WGS sequence"/>
</dbReference>
<evidence type="ECO:0000313" key="3">
    <source>
        <dbReference type="Proteomes" id="UP000248714"/>
    </source>
</evidence>
<organism evidence="2 3">
    <name type="scientific">Lentzea atacamensis</name>
    <dbReference type="NCBI Taxonomy" id="531938"/>
    <lineage>
        <taxon>Bacteria</taxon>
        <taxon>Bacillati</taxon>
        <taxon>Actinomycetota</taxon>
        <taxon>Actinomycetes</taxon>
        <taxon>Pseudonocardiales</taxon>
        <taxon>Pseudonocardiaceae</taxon>
        <taxon>Lentzea</taxon>
    </lineage>
</organism>
<accession>A0ABX9E580</accession>
<keyword evidence="3" id="KW-1185">Reference proteome</keyword>
<keyword evidence="1" id="KW-0472">Membrane</keyword>
<feature type="transmembrane region" description="Helical" evidence="1">
    <location>
        <begin position="16"/>
        <end position="34"/>
    </location>
</feature>
<protein>
    <submittedName>
        <fullName evidence="2">Uncharacterized protein</fullName>
    </submittedName>
</protein>
<sequence>MMNEEAASEASPWKQILTYSATLLVAAVVIYGISEFLTPVQPPKQGDCAHLTGHTGQGRYHAVDCSESSANYMAASTVATSQACPNSEDLSWVPVRAMDPEIRFCLVPLYAEGECYLGAQPGYDIEVVDCGDQNAFKVTRVSRDVPAPSCAAGEQTRKYPEVKLTYCLRRSR</sequence>
<keyword evidence="1" id="KW-1133">Transmembrane helix</keyword>
<proteinExistence type="predicted"/>
<gene>
    <name evidence="2" type="ORF">C8D87_106598</name>
</gene>
<comment type="caution">
    <text evidence="2">The sequence shown here is derived from an EMBL/GenBank/DDBJ whole genome shotgun (WGS) entry which is preliminary data.</text>
</comment>
<keyword evidence="1" id="KW-0812">Transmembrane</keyword>
<dbReference type="RefSeq" id="WP_146771894.1">
    <property type="nucleotide sequence ID" value="NZ_QLTT01000006.1"/>
</dbReference>